<dbReference type="InterPro" id="IPR017871">
    <property type="entry name" value="ABC_transporter-like_CS"/>
</dbReference>
<dbReference type="InterPro" id="IPR050334">
    <property type="entry name" value="Molybdenum_import_ModC"/>
</dbReference>
<reference evidence="4" key="2">
    <citation type="submission" date="2021-04" db="EMBL/GenBank/DDBJ databases">
        <authorList>
            <person name="Gilroy R."/>
        </authorList>
    </citation>
    <scope>NUCLEOTIDE SEQUENCE</scope>
    <source>
        <strain evidence="4">CHK178-16964</strain>
    </source>
</reference>
<dbReference type="InterPro" id="IPR003439">
    <property type="entry name" value="ABC_transporter-like_ATP-bd"/>
</dbReference>
<protein>
    <submittedName>
        <fullName evidence="4">ATP-binding cassette domain-containing protein</fullName>
    </submittedName>
</protein>
<dbReference type="Pfam" id="PF00005">
    <property type="entry name" value="ABC_tran"/>
    <property type="match status" value="1"/>
</dbReference>
<evidence type="ECO:0000313" key="4">
    <source>
        <dbReference type="EMBL" id="HJA72205.1"/>
    </source>
</evidence>
<evidence type="ECO:0000256" key="1">
    <source>
        <dbReference type="ARBA" id="ARBA00022741"/>
    </source>
</evidence>
<dbReference type="SUPFAM" id="SSF52540">
    <property type="entry name" value="P-loop containing nucleoside triphosphate hydrolases"/>
    <property type="match status" value="1"/>
</dbReference>
<dbReference type="PROSITE" id="PS51257">
    <property type="entry name" value="PROKAR_LIPOPROTEIN"/>
    <property type="match status" value="1"/>
</dbReference>
<organism evidence="4 5">
    <name type="scientific">Candidatus Lachnoclostridium stercoravium</name>
    <dbReference type="NCBI Taxonomy" id="2838633"/>
    <lineage>
        <taxon>Bacteria</taxon>
        <taxon>Bacillati</taxon>
        <taxon>Bacillota</taxon>
        <taxon>Clostridia</taxon>
        <taxon>Lachnospirales</taxon>
        <taxon>Lachnospiraceae</taxon>
    </lineage>
</organism>
<feature type="domain" description="ABC transporter" evidence="3">
    <location>
        <begin position="1"/>
        <end position="234"/>
    </location>
</feature>
<proteinExistence type="predicted"/>
<sequence>MSIEVKIKKQLGDFCLDAEFESRSGVTGLLGASGCGKSLTLRSIAGIVKPDEGRIVLNGNVLFDSQAKINLPPQKRKVGYLFQNYALFPNMTVEQNISCGLPHEKNKEKKKQAVAEMIERMRLTGLEKHRPHQLSGGQQQRAALARVLVGKPEILLLDEPFSALDSFLKEQLMTELRSILSSFEKDVLLVTHSRDEAYDLCGLLALMDSGRITGIGPTKEIFNDPGTRTGAILTGCKNIVPARAVDSRSVEIPEWGVVMHTDRDIKDGLCAVGIRAHYFDENIMDNSFPVQILETIEEPFAWIVKFRYENQDPKSDPVWWRFSKDKKDPKGSSQTRLGISPENILLLYS</sequence>
<keyword evidence="1" id="KW-0547">Nucleotide-binding</keyword>
<evidence type="ECO:0000259" key="3">
    <source>
        <dbReference type="PROSITE" id="PS50893"/>
    </source>
</evidence>
<dbReference type="EMBL" id="DWZA01000100">
    <property type="protein sequence ID" value="HJA72205.1"/>
    <property type="molecule type" value="Genomic_DNA"/>
</dbReference>
<dbReference type="PROSITE" id="PS50893">
    <property type="entry name" value="ABC_TRANSPORTER_2"/>
    <property type="match status" value="1"/>
</dbReference>
<accession>A0A9D2KQ85</accession>
<dbReference type="GO" id="GO:0016887">
    <property type="term" value="F:ATP hydrolysis activity"/>
    <property type="evidence" value="ECO:0007669"/>
    <property type="project" value="InterPro"/>
</dbReference>
<dbReference type="Proteomes" id="UP000823900">
    <property type="component" value="Unassembled WGS sequence"/>
</dbReference>
<evidence type="ECO:0000313" key="5">
    <source>
        <dbReference type="Proteomes" id="UP000823900"/>
    </source>
</evidence>
<dbReference type="PANTHER" id="PTHR43514:SF1">
    <property type="entry name" value="SULFATE_THIOSULFATE IMPORT ATP-BINDING PROTEIN CYSA"/>
    <property type="match status" value="1"/>
</dbReference>
<dbReference type="InterPro" id="IPR027417">
    <property type="entry name" value="P-loop_NTPase"/>
</dbReference>
<dbReference type="PANTHER" id="PTHR43514">
    <property type="entry name" value="ABC TRANSPORTER I FAMILY MEMBER 10"/>
    <property type="match status" value="1"/>
</dbReference>
<dbReference type="PROSITE" id="PS00211">
    <property type="entry name" value="ABC_TRANSPORTER_1"/>
    <property type="match status" value="1"/>
</dbReference>
<gene>
    <name evidence="4" type="ORF">IAA07_11640</name>
</gene>
<dbReference type="Gene3D" id="3.40.50.300">
    <property type="entry name" value="P-loop containing nucleotide triphosphate hydrolases"/>
    <property type="match status" value="1"/>
</dbReference>
<reference evidence="4" key="1">
    <citation type="journal article" date="2021" name="PeerJ">
        <title>Extensive microbial diversity within the chicken gut microbiome revealed by metagenomics and culture.</title>
        <authorList>
            <person name="Gilroy R."/>
            <person name="Ravi A."/>
            <person name="Getino M."/>
            <person name="Pursley I."/>
            <person name="Horton D.L."/>
            <person name="Alikhan N.F."/>
            <person name="Baker D."/>
            <person name="Gharbi K."/>
            <person name="Hall N."/>
            <person name="Watson M."/>
            <person name="Adriaenssens E.M."/>
            <person name="Foster-Nyarko E."/>
            <person name="Jarju S."/>
            <person name="Secka A."/>
            <person name="Antonio M."/>
            <person name="Oren A."/>
            <person name="Chaudhuri R.R."/>
            <person name="La Ragione R."/>
            <person name="Hildebrand F."/>
            <person name="Pallen M.J."/>
        </authorList>
    </citation>
    <scope>NUCLEOTIDE SEQUENCE</scope>
    <source>
        <strain evidence="4">CHK178-16964</strain>
    </source>
</reference>
<dbReference type="AlphaFoldDB" id="A0A9D2KQ85"/>
<dbReference type="GO" id="GO:0005524">
    <property type="term" value="F:ATP binding"/>
    <property type="evidence" value="ECO:0007669"/>
    <property type="project" value="UniProtKB-KW"/>
</dbReference>
<keyword evidence="2 4" id="KW-0067">ATP-binding</keyword>
<comment type="caution">
    <text evidence="4">The sequence shown here is derived from an EMBL/GenBank/DDBJ whole genome shotgun (WGS) entry which is preliminary data.</text>
</comment>
<dbReference type="SMART" id="SM00382">
    <property type="entry name" value="AAA"/>
    <property type="match status" value="1"/>
</dbReference>
<dbReference type="InterPro" id="IPR003593">
    <property type="entry name" value="AAA+_ATPase"/>
</dbReference>
<evidence type="ECO:0000256" key="2">
    <source>
        <dbReference type="ARBA" id="ARBA00022840"/>
    </source>
</evidence>
<name>A0A9D2KQ85_9FIRM</name>